<dbReference type="PANTHER" id="PTHR45036">
    <property type="entry name" value="METHYLTRANSFERASE LIKE 7B"/>
    <property type="match status" value="1"/>
</dbReference>
<dbReference type="HOGENOM" id="CLU_037990_6_2_1"/>
<organism evidence="2 3">
    <name type="scientific">Piloderma croceum (strain F 1598)</name>
    <dbReference type="NCBI Taxonomy" id="765440"/>
    <lineage>
        <taxon>Eukaryota</taxon>
        <taxon>Fungi</taxon>
        <taxon>Dikarya</taxon>
        <taxon>Basidiomycota</taxon>
        <taxon>Agaricomycotina</taxon>
        <taxon>Agaricomycetes</taxon>
        <taxon>Agaricomycetidae</taxon>
        <taxon>Atheliales</taxon>
        <taxon>Atheliaceae</taxon>
        <taxon>Piloderma</taxon>
    </lineage>
</organism>
<name>A0A0C3G7S3_PILCF</name>
<evidence type="ECO:0000313" key="2">
    <source>
        <dbReference type="EMBL" id="KIM87819.1"/>
    </source>
</evidence>
<dbReference type="CDD" id="cd02440">
    <property type="entry name" value="AdoMet_MTases"/>
    <property type="match status" value="1"/>
</dbReference>
<evidence type="ECO:0000313" key="3">
    <source>
        <dbReference type="Proteomes" id="UP000054166"/>
    </source>
</evidence>
<dbReference type="InterPro" id="IPR052356">
    <property type="entry name" value="Thiol_S-MT"/>
</dbReference>
<dbReference type="AlphaFoldDB" id="A0A0C3G7S3"/>
<protein>
    <recommendedName>
        <fullName evidence="1">Methyltransferase type 11 domain-containing protein</fullName>
    </recommendedName>
</protein>
<dbReference type="Gene3D" id="3.40.50.150">
    <property type="entry name" value="Vaccinia Virus protein VP39"/>
    <property type="match status" value="1"/>
</dbReference>
<accession>A0A0C3G7S3</accession>
<dbReference type="InParanoid" id="A0A0C3G7S3"/>
<dbReference type="OrthoDB" id="540004at2759"/>
<dbReference type="STRING" id="765440.A0A0C3G7S3"/>
<dbReference type="SUPFAM" id="SSF53335">
    <property type="entry name" value="S-adenosyl-L-methionine-dependent methyltransferases"/>
    <property type="match status" value="1"/>
</dbReference>
<reference evidence="2 3" key="1">
    <citation type="submission" date="2014-04" db="EMBL/GenBank/DDBJ databases">
        <authorList>
            <consortium name="DOE Joint Genome Institute"/>
            <person name="Kuo A."/>
            <person name="Tarkka M."/>
            <person name="Buscot F."/>
            <person name="Kohler A."/>
            <person name="Nagy L.G."/>
            <person name="Floudas D."/>
            <person name="Copeland A."/>
            <person name="Barry K.W."/>
            <person name="Cichocki N."/>
            <person name="Veneault-Fourrey C."/>
            <person name="LaButti K."/>
            <person name="Lindquist E.A."/>
            <person name="Lipzen A."/>
            <person name="Lundell T."/>
            <person name="Morin E."/>
            <person name="Murat C."/>
            <person name="Sun H."/>
            <person name="Tunlid A."/>
            <person name="Henrissat B."/>
            <person name="Grigoriev I.V."/>
            <person name="Hibbett D.S."/>
            <person name="Martin F."/>
            <person name="Nordberg H.P."/>
            <person name="Cantor M.N."/>
            <person name="Hua S.X."/>
        </authorList>
    </citation>
    <scope>NUCLEOTIDE SEQUENCE [LARGE SCALE GENOMIC DNA]</scope>
    <source>
        <strain evidence="2 3">F 1598</strain>
    </source>
</reference>
<sequence>MISRIFMAHVWLSFGDPTDEGGKTVKSNLIPTNAYGTVLDLGAGHGHTVNYLDRDKVSNYIALEPNALMHPEIRKIAGAKGFTESDGSLLILSCVAEDISSVLTALKGPDSVDTLISILTLCSIPTPEQSLGALVRYVLKPGGTLLFYEHVLNPRDDVAWWQRFWTPIWKIAFDGCRLDRPTHLWIERMGVWSAGDSWGKEGEDEESLFWYRAGKYVKA</sequence>
<dbReference type="PANTHER" id="PTHR45036:SF1">
    <property type="entry name" value="METHYLTRANSFERASE LIKE 7A"/>
    <property type="match status" value="1"/>
</dbReference>
<evidence type="ECO:0000259" key="1">
    <source>
        <dbReference type="Pfam" id="PF08241"/>
    </source>
</evidence>
<dbReference type="Pfam" id="PF08241">
    <property type="entry name" value="Methyltransf_11"/>
    <property type="match status" value="1"/>
</dbReference>
<dbReference type="InterPro" id="IPR029063">
    <property type="entry name" value="SAM-dependent_MTases_sf"/>
</dbReference>
<feature type="domain" description="Methyltransferase type 11" evidence="1">
    <location>
        <begin position="39"/>
        <end position="147"/>
    </location>
</feature>
<dbReference type="GO" id="GO:0008757">
    <property type="term" value="F:S-adenosylmethionine-dependent methyltransferase activity"/>
    <property type="evidence" value="ECO:0007669"/>
    <property type="project" value="InterPro"/>
</dbReference>
<proteinExistence type="predicted"/>
<gene>
    <name evidence="2" type="ORF">PILCRDRAFT_814532</name>
</gene>
<keyword evidence="3" id="KW-1185">Reference proteome</keyword>
<dbReference type="InterPro" id="IPR013216">
    <property type="entry name" value="Methyltransf_11"/>
</dbReference>
<dbReference type="EMBL" id="KN832978">
    <property type="protein sequence ID" value="KIM87819.1"/>
    <property type="molecule type" value="Genomic_DNA"/>
</dbReference>
<dbReference type="Proteomes" id="UP000054166">
    <property type="component" value="Unassembled WGS sequence"/>
</dbReference>
<reference evidence="3" key="2">
    <citation type="submission" date="2015-01" db="EMBL/GenBank/DDBJ databases">
        <title>Evolutionary Origins and Diversification of the Mycorrhizal Mutualists.</title>
        <authorList>
            <consortium name="DOE Joint Genome Institute"/>
            <consortium name="Mycorrhizal Genomics Consortium"/>
            <person name="Kohler A."/>
            <person name="Kuo A."/>
            <person name="Nagy L.G."/>
            <person name="Floudas D."/>
            <person name="Copeland A."/>
            <person name="Barry K.W."/>
            <person name="Cichocki N."/>
            <person name="Veneault-Fourrey C."/>
            <person name="LaButti K."/>
            <person name="Lindquist E.A."/>
            <person name="Lipzen A."/>
            <person name="Lundell T."/>
            <person name="Morin E."/>
            <person name="Murat C."/>
            <person name="Riley R."/>
            <person name="Ohm R."/>
            <person name="Sun H."/>
            <person name="Tunlid A."/>
            <person name="Henrissat B."/>
            <person name="Grigoriev I.V."/>
            <person name="Hibbett D.S."/>
            <person name="Martin F."/>
        </authorList>
    </citation>
    <scope>NUCLEOTIDE SEQUENCE [LARGE SCALE GENOMIC DNA]</scope>
    <source>
        <strain evidence="3">F 1598</strain>
    </source>
</reference>